<keyword evidence="5 9" id="KW-1133">Transmembrane helix</keyword>
<keyword evidence="4" id="KW-0769">Symport</keyword>
<evidence type="ECO:0000313" key="12">
    <source>
        <dbReference type="Proteomes" id="UP000239899"/>
    </source>
</evidence>
<reference evidence="11 12" key="1">
    <citation type="journal article" date="2018" name="Plant J.">
        <title>Genome sequences of Chlorella sorokiniana UTEX 1602 and Micractinium conductrix SAG 241.80: implications to maltose excretion by a green alga.</title>
        <authorList>
            <person name="Arriola M.B."/>
            <person name="Velmurugan N."/>
            <person name="Zhang Y."/>
            <person name="Plunkett M.H."/>
            <person name="Hondzo H."/>
            <person name="Barney B.M."/>
        </authorList>
    </citation>
    <scope>NUCLEOTIDE SEQUENCE [LARGE SCALE GENOMIC DNA]</scope>
    <source>
        <strain evidence="12">UTEX 1602</strain>
    </source>
</reference>
<evidence type="ECO:0000256" key="5">
    <source>
        <dbReference type="ARBA" id="ARBA00022989"/>
    </source>
</evidence>
<gene>
    <name evidence="11" type="ORF">C2E21_0804</name>
</gene>
<comment type="subcellular location">
    <subcellularLocation>
        <location evidence="1">Membrane</location>
        <topology evidence="1">Multi-pass membrane protein</topology>
    </subcellularLocation>
</comment>
<feature type="transmembrane region" description="Helical" evidence="9">
    <location>
        <begin position="532"/>
        <end position="552"/>
    </location>
</feature>
<name>A0A2P6U258_CHLSO</name>
<proteinExistence type="inferred from homology"/>
<feature type="transmembrane region" description="Helical" evidence="9">
    <location>
        <begin position="251"/>
        <end position="272"/>
    </location>
</feature>
<evidence type="ECO:0000256" key="7">
    <source>
        <dbReference type="ARBA" id="ARBA00024362"/>
    </source>
</evidence>
<evidence type="ECO:0000259" key="10">
    <source>
        <dbReference type="PROSITE" id="PS50850"/>
    </source>
</evidence>
<evidence type="ECO:0000256" key="2">
    <source>
        <dbReference type="ARBA" id="ARBA00022448"/>
    </source>
</evidence>
<feature type="transmembrane region" description="Helical" evidence="9">
    <location>
        <begin position="426"/>
        <end position="448"/>
    </location>
</feature>
<evidence type="ECO:0000256" key="9">
    <source>
        <dbReference type="SAM" id="Phobius"/>
    </source>
</evidence>
<feature type="transmembrane region" description="Helical" evidence="9">
    <location>
        <begin position="597"/>
        <end position="616"/>
    </location>
</feature>
<evidence type="ECO:0000256" key="4">
    <source>
        <dbReference type="ARBA" id="ARBA00022847"/>
    </source>
</evidence>
<evidence type="ECO:0000256" key="3">
    <source>
        <dbReference type="ARBA" id="ARBA00022692"/>
    </source>
</evidence>
<dbReference type="GO" id="GO:0015293">
    <property type="term" value="F:symporter activity"/>
    <property type="evidence" value="ECO:0007669"/>
    <property type="project" value="UniProtKB-KW"/>
</dbReference>
<dbReference type="AlphaFoldDB" id="A0A2P6U258"/>
<keyword evidence="12" id="KW-1185">Reference proteome</keyword>
<organism evidence="11 12">
    <name type="scientific">Chlorella sorokiniana</name>
    <name type="common">Freshwater green alga</name>
    <dbReference type="NCBI Taxonomy" id="3076"/>
    <lineage>
        <taxon>Eukaryota</taxon>
        <taxon>Viridiplantae</taxon>
        <taxon>Chlorophyta</taxon>
        <taxon>core chlorophytes</taxon>
        <taxon>Trebouxiophyceae</taxon>
        <taxon>Chlorellales</taxon>
        <taxon>Chlorellaceae</taxon>
        <taxon>Chlorella clade</taxon>
        <taxon>Chlorella</taxon>
    </lineage>
</organism>
<comment type="caution">
    <text evidence="11">The sequence shown here is derived from an EMBL/GenBank/DDBJ whole genome shotgun (WGS) entry which is preliminary data.</text>
</comment>
<dbReference type="GO" id="GO:0016020">
    <property type="term" value="C:membrane"/>
    <property type="evidence" value="ECO:0007669"/>
    <property type="project" value="UniProtKB-SubCell"/>
</dbReference>
<dbReference type="InterPro" id="IPR050382">
    <property type="entry name" value="MFS_Na/Anion_cotransporter"/>
</dbReference>
<feature type="transmembrane region" description="Helical" evidence="9">
    <location>
        <begin position="311"/>
        <end position="335"/>
    </location>
</feature>
<comment type="similarity">
    <text evidence="7">Belongs to the major facilitator superfamily. Sodium/anion cotransporter (TC 2.A.1.14) family.</text>
</comment>
<accession>A0A2P6U258</accession>
<feature type="transmembrane region" description="Helical" evidence="9">
    <location>
        <begin position="341"/>
        <end position="360"/>
    </location>
</feature>
<feature type="transmembrane region" description="Helical" evidence="9">
    <location>
        <begin position="182"/>
        <end position="203"/>
    </location>
</feature>
<dbReference type="Pfam" id="PF07690">
    <property type="entry name" value="MFS_1"/>
    <property type="match status" value="1"/>
</dbReference>
<dbReference type="STRING" id="3076.A0A2P6U258"/>
<dbReference type="InterPro" id="IPR020846">
    <property type="entry name" value="MFS_dom"/>
</dbReference>
<dbReference type="SUPFAM" id="SSF103473">
    <property type="entry name" value="MFS general substrate transporter"/>
    <property type="match status" value="1"/>
</dbReference>
<dbReference type="Gene3D" id="1.20.1250.20">
    <property type="entry name" value="MFS general substrate transporter like domains"/>
    <property type="match status" value="2"/>
</dbReference>
<feature type="transmembrane region" description="Helical" evidence="9">
    <location>
        <begin position="223"/>
        <end position="244"/>
    </location>
</feature>
<keyword evidence="2" id="KW-0813">Transport</keyword>
<dbReference type="PANTHER" id="PTHR11662">
    <property type="entry name" value="SOLUTE CARRIER FAMILY 17"/>
    <property type="match status" value="1"/>
</dbReference>
<evidence type="ECO:0000256" key="8">
    <source>
        <dbReference type="SAM" id="MobiDB-lite"/>
    </source>
</evidence>
<keyword evidence="3 9" id="KW-0812">Transmembrane</keyword>
<feature type="compositionally biased region" description="Low complexity" evidence="8">
    <location>
        <begin position="24"/>
        <end position="42"/>
    </location>
</feature>
<dbReference type="EMBL" id="LHPG02000002">
    <property type="protein sequence ID" value="PRW60406.1"/>
    <property type="molecule type" value="Genomic_DNA"/>
</dbReference>
<evidence type="ECO:0000256" key="1">
    <source>
        <dbReference type="ARBA" id="ARBA00004141"/>
    </source>
</evidence>
<dbReference type="FunFam" id="1.20.1250.20:FF:000003">
    <property type="entry name" value="Solute carrier family 17 member 3"/>
    <property type="match status" value="1"/>
</dbReference>
<feature type="domain" description="Major facilitator superfamily (MFS) profile" evidence="10">
    <location>
        <begin position="185"/>
        <end position="621"/>
    </location>
</feature>
<evidence type="ECO:0000313" key="11">
    <source>
        <dbReference type="EMBL" id="PRW60406.1"/>
    </source>
</evidence>
<dbReference type="InterPro" id="IPR011701">
    <property type="entry name" value="MFS"/>
</dbReference>
<feature type="region of interest" description="Disordered" evidence="8">
    <location>
        <begin position="634"/>
        <end position="656"/>
    </location>
</feature>
<keyword evidence="6 9" id="KW-0472">Membrane</keyword>
<dbReference type="OrthoDB" id="2250022at2759"/>
<dbReference type="Proteomes" id="UP000239899">
    <property type="component" value="Unassembled WGS sequence"/>
</dbReference>
<dbReference type="InterPro" id="IPR036259">
    <property type="entry name" value="MFS_trans_sf"/>
</dbReference>
<protein>
    <submittedName>
        <fullName evidence="11">Sodium-dependent phosphate transport chloroplastic</fullName>
    </submittedName>
</protein>
<dbReference type="PANTHER" id="PTHR11662:SF446">
    <property type="entry name" value="SODIUM-DEPENDENT PHOSPHATE TRANSPORT PROTEIN 1, CHLOROPLASTIC"/>
    <property type="match status" value="1"/>
</dbReference>
<evidence type="ECO:0000256" key="6">
    <source>
        <dbReference type="ARBA" id="ARBA00023136"/>
    </source>
</evidence>
<feature type="region of interest" description="Disordered" evidence="8">
    <location>
        <begin position="1"/>
        <end position="79"/>
    </location>
</feature>
<dbReference type="PROSITE" id="PS50850">
    <property type="entry name" value="MFS"/>
    <property type="match status" value="1"/>
</dbReference>
<sequence length="656" mass="67646">MRLTLRPGLARPASTPVRRVAGSRRPATARRLAVRPAAAADAQHGDGPSTSGRGPAPGHGHGYGHHHHAPPPLGALPDRRAAGMRSLHGVHSPVLRSLALSTVAIPRRQLQERYGGAATEPAGHEAGAGRAQPPRALAAQAQVPALLPGPLRLEGGLGTLDRRTAPAASPAAEEEKPLSTEALTLVLLSTAVAFICSIDRAAMSVAILPMSEQFAWDDAAKGAVSSAFFAGYMITNLCGGFLATKYSAKGVLALGVVLWSMFTIATPTAAAGNLSELMLARAAMGVGEGVTYPSIQNLARRWVPEQQRSRALAFIYSGHQLGTIGSYLLCPLLISHLGWESVFWIFGSLGFVWLLGWLPLVSDNPPAAGGAATPAAALAAAASNSSAAAAATAAAAPASGAHEVEAKGHDLRLQDVPWASFARSKAFWAIVAAQCTVSVGNVLAFSWLPTFYNQVYGVDVVGSSAYSVLPFVVTVAATNAAGWIADGLVNNKVLDKTSTRKLMQAIASLGPAICLVKLAADQGQGSVGSVNDAVALVTAWVSLCGFSAAGYGSNHQDISKQYSGILYGLSNGLASVAASVSIYATGQVLHYTHDWSLVFEVAAGLYAAGALAYLTWASCEEQFTAEEELQSAAAAAGGQRGKPLQPASPQGKLKAL</sequence>
<feature type="transmembrane region" description="Helical" evidence="9">
    <location>
        <begin position="564"/>
        <end position="585"/>
    </location>
</feature>